<dbReference type="NCBIfam" id="TIGR01179">
    <property type="entry name" value="galE"/>
    <property type="match status" value="1"/>
</dbReference>
<evidence type="ECO:0000256" key="7">
    <source>
        <dbReference type="ARBA" id="ARBA00023027"/>
    </source>
</evidence>
<dbReference type="Gene3D" id="3.40.50.720">
    <property type="entry name" value="NAD(P)-binding Rossmann-like Domain"/>
    <property type="match status" value="1"/>
</dbReference>
<comment type="subunit">
    <text evidence="10">Homodimer.</text>
</comment>
<comment type="cofactor">
    <cofactor evidence="2 10">
        <name>NAD(+)</name>
        <dbReference type="ChEBI" id="CHEBI:57540"/>
    </cofactor>
</comment>
<dbReference type="EMBL" id="BNCI01000001">
    <property type="protein sequence ID" value="GHF18460.1"/>
    <property type="molecule type" value="Genomic_DNA"/>
</dbReference>
<dbReference type="PANTHER" id="PTHR43725">
    <property type="entry name" value="UDP-GLUCOSE 4-EPIMERASE"/>
    <property type="match status" value="1"/>
</dbReference>
<gene>
    <name evidence="12" type="primary">galE</name>
    <name evidence="12" type="ORF">GCM10017044_11230</name>
</gene>
<dbReference type="Gene3D" id="3.90.25.10">
    <property type="entry name" value="UDP-galactose 4-epimerase, domain 1"/>
    <property type="match status" value="1"/>
</dbReference>
<keyword evidence="9 10" id="KW-0119">Carbohydrate metabolism</keyword>
<proteinExistence type="inferred from homology"/>
<evidence type="ECO:0000256" key="4">
    <source>
        <dbReference type="ARBA" id="ARBA00007637"/>
    </source>
</evidence>
<dbReference type="InterPro" id="IPR001509">
    <property type="entry name" value="Epimerase_deHydtase"/>
</dbReference>
<evidence type="ECO:0000256" key="10">
    <source>
        <dbReference type="RuleBase" id="RU366046"/>
    </source>
</evidence>
<evidence type="ECO:0000256" key="8">
    <source>
        <dbReference type="ARBA" id="ARBA00023235"/>
    </source>
</evidence>
<name>A0A919E6C5_9PROT</name>
<dbReference type="InterPro" id="IPR036291">
    <property type="entry name" value="NAD(P)-bd_dom_sf"/>
</dbReference>
<dbReference type="SUPFAM" id="SSF51735">
    <property type="entry name" value="NAD(P)-binding Rossmann-fold domains"/>
    <property type="match status" value="1"/>
</dbReference>
<comment type="pathway">
    <text evidence="3 10">Carbohydrate metabolism; galactose metabolism.</text>
</comment>
<keyword evidence="7 10" id="KW-0520">NAD</keyword>
<keyword evidence="13" id="KW-1185">Reference proteome</keyword>
<evidence type="ECO:0000313" key="13">
    <source>
        <dbReference type="Proteomes" id="UP000630923"/>
    </source>
</evidence>
<comment type="catalytic activity">
    <reaction evidence="1 10">
        <text>UDP-alpha-D-glucose = UDP-alpha-D-galactose</text>
        <dbReference type="Rhea" id="RHEA:22168"/>
        <dbReference type="ChEBI" id="CHEBI:58885"/>
        <dbReference type="ChEBI" id="CHEBI:66914"/>
        <dbReference type="EC" id="5.1.3.2"/>
    </reaction>
</comment>
<dbReference type="EC" id="5.1.3.2" evidence="5 10"/>
<dbReference type="GO" id="GO:0003978">
    <property type="term" value="F:UDP-glucose 4-epimerase activity"/>
    <property type="evidence" value="ECO:0007669"/>
    <property type="project" value="UniProtKB-UniRule"/>
</dbReference>
<dbReference type="GO" id="GO:0006012">
    <property type="term" value="P:galactose metabolic process"/>
    <property type="evidence" value="ECO:0007669"/>
    <property type="project" value="InterPro"/>
</dbReference>
<reference evidence="12" key="1">
    <citation type="journal article" date="2014" name="Int. J. Syst. Evol. Microbiol.">
        <title>Complete genome sequence of Corynebacterium casei LMG S-19264T (=DSM 44701T), isolated from a smear-ripened cheese.</title>
        <authorList>
            <consortium name="US DOE Joint Genome Institute (JGI-PGF)"/>
            <person name="Walter F."/>
            <person name="Albersmeier A."/>
            <person name="Kalinowski J."/>
            <person name="Ruckert C."/>
        </authorList>
    </citation>
    <scope>NUCLEOTIDE SEQUENCE</scope>
    <source>
        <strain evidence="12">KCTC 42590</strain>
    </source>
</reference>
<accession>A0A919E6C5</accession>
<dbReference type="RefSeq" id="WP_191250672.1">
    <property type="nucleotide sequence ID" value="NZ_BNCI01000001.1"/>
</dbReference>
<evidence type="ECO:0000256" key="9">
    <source>
        <dbReference type="ARBA" id="ARBA00023277"/>
    </source>
</evidence>
<evidence type="ECO:0000256" key="2">
    <source>
        <dbReference type="ARBA" id="ARBA00001911"/>
    </source>
</evidence>
<sequence>MTHILVTGGAGFIGSHACTALRDAGYTPVLFDNLSNGHKDGMEDFILIEGNTRDAAALDDAFSRFDISAVMHFAAFIEAGESVKDPLTFYDNNVGGTVSLLQAMKKHGVRDMVFSSTAAVYGEPAGTEPLVESLPKAPINPYGQSKLAAEHILQDCAAAYGLRAIALRYFNAAGSHPAGHIGERHDPETHLIPLVIQAAIGMRSDIKIFGTDYPTRDGSCIRDYIHVCDLAEAHVCALEYLRKLDGPAGTGFFDAFNLGTKTGYSVREVIDAVRAVSGASFTVTEAERRAGDPSTLVADPTRAQSILGWQAFRSDLATIAADAWAYLAPYYQSKMAEKAGAGHR</sequence>
<keyword evidence="8 10" id="KW-0413">Isomerase</keyword>
<dbReference type="InterPro" id="IPR005886">
    <property type="entry name" value="UDP_G4E"/>
</dbReference>
<feature type="domain" description="NAD-dependent epimerase/dehydratase" evidence="11">
    <location>
        <begin position="4"/>
        <end position="244"/>
    </location>
</feature>
<reference evidence="12" key="2">
    <citation type="submission" date="2020-09" db="EMBL/GenBank/DDBJ databases">
        <authorList>
            <person name="Sun Q."/>
            <person name="Kim S."/>
        </authorList>
    </citation>
    <scope>NUCLEOTIDE SEQUENCE</scope>
    <source>
        <strain evidence="12">KCTC 42590</strain>
    </source>
</reference>
<dbReference type="Pfam" id="PF01370">
    <property type="entry name" value="Epimerase"/>
    <property type="match status" value="1"/>
</dbReference>
<dbReference type="PANTHER" id="PTHR43725:SF53">
    <property type="entry name" value="UDP-ARABINOSE 4-EPIMERASE 1"/>
    <property type="match status" value="1"/>
</dbReference>
<dbReference type="AlphaFoldDB" id="A0A919E6C5"/>
<evidence type="ECO:0000259" key="11">
    <source>
        <dbReference type="Pfam" id="PF01370"/>
    </source>
</evidence>
<evidence type="ECO:0000256" key="6">
    <source>
        <dbReference type="ARBA" id="ARBA00018569"/>
    </source>
</evidence>
<evidence type="ECO:0000256" key="3">
    <source>
        <dbReference type="ARBA" id="ARBA00004947"/>
    </source>
</evidence>
<comment type="similarity">
    <text evidence="4 10">Belongs to the NAD(P)-dependent epimerase/dehydratase family.</text>
</comment>
<dbReference type="Proteomes" id="UP000630923">
    <property type="component" value="Unassembled WGS sequence"/>
</dbReference>
<dbReference type="CDD" id="cd05247">
    <property type="entry name" value="UDP_G4E_1_SDR_e"/>
    <property type="match status" value="1"/>
</dbReference>
<organism evidence="12 13">
    <name type="scientific">Kordiimonas sediminis</name>
    <dbReference type="NCBI Taxonomy" id="1735581"/>
    <lineage>
        <taxon>Bacteria</taxon>
        <taxon>Pseudomonadati</taxon>
        <taxon>Pseudomonadota</taxon>
        <taxon>Alphaproteobacteria</taxon>
        <taxon>Kordiimonadales</taxon>
        <taxon>Kordiimonadaceae</taxon>
        <taxon>Kordiimonas</taxon>
    </lineage>
</organism>
<evidence type="ECO:0000256" key="1">
    <source>
        <dbReference type="ARBA" id="ARBA00000083"/>
    </source>
</evidence>
<protein>
    <recommendedName>
        <fullName evidence="6 10">UDP-glucose 4-epimerase</fullName>
        <ecNumber evidence="5 10">5.1.3.2</ecNumber>
    </recommendedName>
</protein>
<evidence type="ECO:0000256" key="5">
    <source>
        <dbReference type="ARBA" id="ARBA00013189"/>
    </source>
</evidence>
<evidence type="ECO:0000313" key="12">
    <source>
        <dbReference type="EMBL" id="GHF18460.1"/>
    </source>
</evidence>
<comment type="caution">
    <text evidence="12">The sequence shown here is derived from an EMBL/GenBank/DDBJ whole genome shotgun (WGS) entry which is preliminary data.</text>
</comment>